<dbReference type="SUPFAM" id="SSF50118">
    <property type="entry name" value="Cell growth inhibitor/plasmid maintenance toxic component"/>
    <property type="match status" value="1"/>
</dbReference>
<evidence type="ECO:0000256" key="3">
    <source>
        <dbReference type="SAM" id="MobiDB-lite"/>
    </source>
</evidence>
<protein>
    <submittedName>
        <fullName evidence="4">Type II toxin-antitoxin system PemK/MazF family toxin</fullName>
        <ecNumber evidence="4">3.1.-.-</ecNumber>
    </submittedName>
</protein>
<reference evidence="4" key="1">
    <citation type="submission" date="2022-06" db="EMBL/GenBank/DDBJ databases">
        <title>Draft Genome Sequences of Three Actinomyces oris Strains, Isolated from Healthy Human Feces.</title>
        <authorList>
            <person name="Ye Y."/>
            <person name="Liu C."/>
            <person name="Zhao J."/>
            <person name="Xu J."/>
            <person name="Huang H."/>
            <person name="Wang B."/>
            <person name="Wei J."/>
            <person name="Jing X."/>
        </authorList>
    </citation>
    <scope>NUCLEOTIDE SEQUENCE</scope>
    <source>
        <strain evidence="4">CNGBCC1803368</strain>
    </source>
</reference>
<dbReference type="RefSeq" id="WP_311372540.1">
    <property type="nucleotide sequence ID" value="NZ_JAMZMH010000005.1"/>
</dbReference>
<evidence type="ECO:0000256" key="1">
    <source>
        <dbReference type="ARBA" id="ARBA00007521"/>
    </source>
</evidence>
<dbReference type="Pfam" id="PF02452">
    <property type="entry name" value="PemK_toxin"/>
    <property type="match status" value="1"/>
</dbReference>
<organism evidence="4 5">
    <name type="scientific">Actinomyces oris</name>
    <dbReference type="NCBI Taxonomy" id="544580"/>
    <lineage>
        <taxon>Bacteria</taxon>
        <taxon>Bacillati</taxon>
        <taxon>Actinomycetota</taxon>
        <taxon>Actinomycetes</taxon>
        <taxon>Actinomycetales</taxon>
        <taxon>Actinomycetaceae</taxon>
        <taxon>Actinomyces</taxon>
    </lineage>
</organism>
<dbReference type="GO" id="GO:0016787">
    <property type="term" value="F:hydrolase activity"/>
    <property type="evidence" value="ECO:0007669"/>
    <property type="project" value="UniProtKB-KW"/>
</dbReference>
<dbReference type="InterPro" id="IPR003477">
    <property type="entry name" value="PemK-like"/>
</dbReference>
<feature type="region of interest" description="Disordered" evidence="3">
    <location>
        <begin position="18"/>
        <end position="78"/>
    </location>
</feature>
<comment type="similarity">
    <text evidence="1">Belongs to the PemK/MazF family.</text>
</comment>
<name>A0AAE4K282_9ACTO</name>
<sequence>MASLLNRILTLLGRAASDAVSDALSQKSSTPSGTADSRPSGSAETAQSRAPKSSAAKPSPTRPRAHDSGAAAGATAPSARGVSVYDVSALGLPDFAYSPDSDGEADPGEVVWAWVPFEEDPAQGKDRPVLVLARHETRLVVAQMTSKDHDRDAAQEARWGRFWHDVGTGNWDRQGRPSEVRLDRLLLVEPASVRREGATMKREVFDGVVAALRHHHS</sequence>
<feature type="compositionally biased region" description="Low complexity" evidence="3">
    <location>
        <begin position="68"/>
        <end position="78"/>
    </location>
</feature>
<dbReference type="GO" id="GO:0003677">
    <property type="term" value="F:DNA binding"/>
    <property type="evidence" value="ECO:0007669"/>
    <property type="project" value="InterPro"/>
</dbReference>
<evidence type="ECO:0000313" key="5">
    <source>
        <dbReference type="Proteomes" id="UP001180729"/>
    </source>
</evidence>
<keyword evidence="4" id="KW-0378">Hydrolase</keyword>
<dbReference type="Gene3D" id="2.30.30.110">
    <property type="match status" value="1"/>
</dbReference>
<comment type="caution">
    <text evidence="4">The sequence shown here is derived from an EMBL/GenBank/DDBJ whole genome shotgun (WGS) entry which is preliminary data.</text>
</comment>
<dbReference type="EC" id="3.1.-.-" evidence="4"/>
<gene>
    <name evidence="4" type="ORF">RMW62_05685</name>
</gene>
<accession>A0AAE4K282</accession>
<evidence type="ECO:0000256" key="2">
    <source>
        <dbReference type="ARBA" id="ARBA00022649"/>
    </source>
</evidence>
<feature type="compositionally biased region" description="Low complexity" evidence="3">
    <location>
        <begin position="48"/>
        <end position="59"/>
    </location>
</feature>
<feature type="compositionally biased region" description="Polar residues" evidence="3">
    <location>
        <begin position="23"/>
        <end position="47"/>
    </location>
</feature>
<dbReference type="AlphaFoldDB" id="A0AAE4K282"/>
<dbReference type="EMBL" id="JAMZMH010000005">
    <property type="protein sequence ID" value="MDT0248572.1"/>
    <property type="molecule type" value="Genomic_DNA"/>
</dbReference>
<dbReference type="Proteomes" id="UP001180729">
    <property type="component" value="Unassembled WGS sequence"/>
</dbReference>
<keyword evidence="2" id="KW-1277">Toxin-antitoxin system</keyword>
<evidence type="ECO:0000313" key="4">
    <source>
        <dbReference type="EMBL" id="MDT0248572.1"/>
    </source>
</evidence>
<dbReference type="InterPro" id="IPR011067">
    <property type="entry name" value="Plasmid_toxin/cell-grow_inhib"/>
</dbReference>
<proteinExistence type="inferred from homology"/>